<dbReference type="GO" id="GO:0046872">
    <property type="term" value="F:metal ion binding"/>
    <property type="evidence" value="ECO:0007669"/>
    <property type="project" value="UniProtKB-KW"/>
</dbReference>
<dbReference type="GO" id="GO:0051539">
    <property type="term" value="F:4 iron, 4 sulfur cluster binding"/>
    <property type="evidence" value="ECO:0007669"/>
    <property type="project" value="TreeGrafter"/>
</dbReference>
<dbReference type="PANTHER" id="PTHR42961:SF2">
    <property type="entry name" value="IRON-SULFUR PROTEIN NUBPL"/>
    <property type="match status" value="1"/>
</dbReference>
<comment type="function">
    <text evidence="7">Binds and transfers iron-sulfur (Fe-S) clusters to target apoproteins. Can hydrolyze ATP.</text>
</comment>
<dbReference type="AlphaFoldDB" id="A0AB35BVH1"/>
<accession>A0AB35BVH1</accession>
<dbReference type="Gene3D" id="3.40.50.300">
    <property type="entry name" value="P-loop containing nucleotide triphosphate hydrolases"/>
    <property type="match status" value="1"/>
</dbReference>
<dbReference type="Proteomes" id="UP000680020">
    <property type="component" value="Unassembled WGS sequence"/>
</dbReference>
<evidence type="ECO:0000256" key="7">
    <source>
        <dbReference type="HAMAP-Rule" id="MF_02040"/>
    </source>
</evidence>
<dbReference type="HAMAP" id="MF_02040">
    <property type="entry name" value="Mrp_NBP35"/>
    <property type="match status" value="1"/>
</dbReference>
<dbReference type="NCBIfam" id="NF008669">
    <property type="entry name" value="PRK11670.1"/>
    <property type="match status" value="1"/>
</dbReference>
<keyword evidence="7" id="KW-0378">Hydrolase</keyword>
<keyword evidence="4 7" id="KW-0408">Iron</keyword>
<dbReference type="InterPro" id="IPR027417">
    <property type="entry name" value="P-loop_NTPase"/>
</dbReference>
<keyword evidence="2 7" id="KW-0547">Nucleotide-binding</keyword>
<organism evidence="8 9">
    <name type="scientific">Wohlfahrtiimonas chitiniclastica</name>
    <dbReference type="NCBI Taxonomy" id="400946"/>
    <lineage>
        <taxon>Bacteria</taxon>
        <taxon>Pseudomonadati</taxon>
        <taxon>Pseudomonadota</taxon>
        <taxon>Gammaproteobacteria</taxon>
        <taxon>Cardiobacteriales</taxon>
        <taxon>Ignatzschineriaceae</taxon>
        <taxon>Wohlfahrtiimonas</taxon>
    </lineage>
</organism>
<evidence type="ECO:0000313" key="9">
    <source>
        <dbReference type="Proteomes" id="UP000680020"/>
    </source>
</evidence>
<evidence type="ECO:0000256" key="5">
    <source>
        <dbReference type="ARBA" id="ARBA00023014"/>
    </source>
</evidence>
<evidence type="ECO:0000256" key="3">
    <source>
        <dbReference type="ARBA" id="ARBA00022840"/>
    </source>
</evidence>
<dbReference type="SUPFAM" id="SSF52540">
    <property type="entry name" value="P-loop containing nucleoside triphosphate hydrolases"/>
    <property type="match status" value="1"/>
</dbReference>
<evidence type="ECO:0000256" key="4">
    <source>
        <dbReference type="ARBA" id="ARBA00023004"/>
    </source>
</evidence>
<proteinExistence type="inferred from homology"/>
<evidence type="ECO:0000256" key="2">
    <source>
        <dbReference type="ARBA" id="ARBA00022741"/>
    </source>
</evidence>
<gene>
    <name evidence="8" type="primary">apbC</name>
    <name evidence="8" type="ORF">J7561_03305</name>
</gene>
<evidence type="ECO:0000256" key="6">
    <source>
        <dbReference type="ARBA" id="ARBA00024036"/>
    </source>
</evidence>
<comment type="subunit">
    <text evidence="7">Homodimer.</text>
</comment>
<evidence type="ECO:0000256" key="1">
    <source>
        <dbReference type="ARBA" id="ARBA00022723"/>
    </source>
</evidence>
<reference evidence="8" key="1">
    <citation type="submission" date="2021-03" db="EMBL/GenBank/DDBJ databases">
        <title>Identification and antibiotic profiling of Wohlfahrtiimonas chitiniclastica, an underestimated human pathogen.</title>
        <authorList>
            <person name="Kopf A."/>
            <person name="Bunk B."/>
            <person name="Coldewey S."/>
            <person name="Gunzer F."/>
            <person name="Riedel T."/>
            <person name="Schroettner P."/>
        </authorList>
    </citation>
    <scope>NUCLEOTIDE SEQUENCE</scope>
    <source>
        <strain evidence="8">DSM 100917</strain>
    </source>
</reference>
<evidence type="ECO:0000313" key="8">
    <source>
        <dbReference type="EMBL" id="MBS7824230.1"/>
    </source>
</evidence>
<keyword evidence="5 7" id="KW-0411">Iron-sulfur</keyword>
<dbReference type="InterPro" id="IPR044304">
    <property type="entry name" value="NUBPL-like"/>
</dbReference>
<dbReference type="CDD" id="cd02037">
    <property type="entry name" value="Mrp_NBP35"/>
    <property type="match status" value="1"/>
</dbReference>
<feature type="binding site" evidence="7">
    <location>
        <begin position="106"/>
        <end position="113"/>
    </location>
    <ligand>
        <name>ATP</name>
        <dbReference type="ChEBI" id="CHEBI:30616"/>
    </ligand>
</feature>
<dbReference type="InterPro" id="IPR019591">
    <property type="entry name" value="Mrp/NBP35_ATP-bd"/>
</dbReference>
<dbReference type="PROSITE" id="PS01215">
    <property type="entry name" value="MRP"/>
    <property type="match status" value="1"/>
</dbReference>
<dbReference type="InterPro" id="IPR033756">
    <property type="entry name" value="YlxH/NBP35"/>
</dbReference>
<comment type="similarity">
    <text evidence="6 7">Belongs to the Mrp/NBP35 ATP-binding proteins family.</text>
</comment>
<dbReference type="Pfam" id="PF10609">
    <property type="entry name" value="ParA"/>
    <property type="match status" value="1"/>
</dbReference>
<name>A0AB35BVH1_9GAMM</name>
<keyword evidence="3 7" id="KW-0067">ATP-binding</keyword>
<dbReference type="GO" id="GO:0005524">
    <property type="term" value="F:ATP binding"/>
    <property type="evidence" value="ECO:0007669"/>
    <property type="project" value="UniProtKB-UniRule"/>
</dbReference>
<dbReference type="RefSeq" id="WP_008315580.1">
    <property type="nucleotide sequence ID" value="NZ_CP115969.1"/>
</dbReference>
<dbReference type="GO" id="GO:0016887">
    <property type="term" value="F:ATP hydrolysis activity"/>
    <property type="evidence" value="ECO:0007669"/>
    <property type="project" value="UniProtKB-UniRule"/>
</dbReference>
<dbReference type="GO" id="GO:0016226">
    <property type="term" value="P:iron-sulfur cluster assembly"/>
    <property type="evidence" value="ECO:0007669"/>
    <property type="project" value="InterPro"/>
</dbReference>
<keyword evidence="1 7" id="KW-0479">Metal-binding</keyword>
<dbReference type="PANTHER" id="PTHR42961">
    <property type="entry name" value="IRON-SULFUR PROTEIN NUBPL"/>
    <property type="match status" value="1"/>
</dbReference>
<dbReference type="GO" id="GO:0005829">
    <property type="term" value="C:cytosol"/>
    <property type="evidence" value="ECO:0007669"/>
    <property type="project" value="TreeGrafter"/>
</dbReference>
<dbReference type="GO" id="GO:0140663">
    <property type="term" value="F:ATP-dependent FeS chaperone activity"/>
    <property type="evidence" value="ECO:0007669"/>
    <property type="project" value="InterPro"/>
</dbReference>
<protein>
    <recommendedName>
        <fullName evidence="7">Iron-sulfur cluster carrier protein</fullName>
    </recommendedName>
</protein>
<dbReference type="EMBL" id="JAGIBU010000002">
    <property type="protein sequence ID" value="MBS7824230.1"/>
    <property type="molecule type" value="Genomic_DNA"/>
</dbReference>
<comment type="caution">
    <text evidence="8">The sequence shown here is derived from an EMBL/GenBank/DDBJ whole genome shotgun (WGS) entry which is preliminary data.</text>
</comment>
<sequence length="360" mass="39382">MKEKIINALNDVKVIYDNKRLGELLRIKSVEWQESDQSYTVTIALNFESKTYNDALVKACSEAIEPLLQRGQSARFVINAKNVAHKVQNGLKPMDNIKNIIAVGSGKGGVGKSTTSINLAHALKNEGFTVGILDADIYGPSMPKMLGTNERPRSRDNKSMEPIDVDGLQAMSIGFLVDEENAMIWRAPMAVGALTQLLNDTMWRDLDYLIIDMPPGTGDIQLTLSQKIPVAGSVIVTTPQDIALIDARKGIDMFNKVDVPILGVVENMSTHVCSHCGHEEAIFGADGGKALAADSHVPLLGQLPLDIRVRQALDQGQVHVLDESDIALRYQEIALKMVSHLSQRPKDVAGKFPKIVVENR</sequence>
<dbReference type="InterPro" id="IPR000808">
    <property type="entry name" value="Mrp-like_CS"/>
</dbReference>
<dbReference type="FunFam" id="3.40.50.300:FF:000418">
    <property type="entry name" value="Iron-sulfur cluster carrier protein"/>
    <property type="match status" value="1"/>
</dbReference>